<dbReference type="GO" id="GO:0016757">
    <property type="term" value="F:glycosyltransferase activity"/>
    <property type="evidence" value="ECO:0007669"/>
    <property type="project" value="UniProtKB-KW"/>
</dbReference>
<dbReference type="InterPro" id="IPR029044">
    <property type="entry name" value="Nucleotide-diphossugar_trans"/>
</dbReference>
<evidence type="ECO:0000313" key="5">
    <source>
        <dbReference type="EMBL" id="SFZ87057.1"/>
    </source>
</evidence>
<proteinExistence type="inferred from homology"/>
<organism evidence="5">
    <name type="scientific">Loigolactobacillus rennini</name>
    <dbReference type="NCBI Taxonomy" id="238013"/>
    <lineage>
        <taxon>Bacteria</taxon>
        <taxon>Bacillati</taxon>
        <taxon>Bacillota</taxon>
        <taxon>Bacilli</taxon>
        <taxon>Lactobacillales</taxon>
        <taxon>Lactobacillaceae</taxon>
        <taxon>Loigolactobacillus</taxon>
    </lineage>
</organism>
<dbReference type="InterPro" id="IPR001173">
    <property type="entry name" value="Glyco_trans_2-like"/>
</dbReference>
<dbReference type="Gene3D" id="3.90.550.10">
    <property type="entry name" value="Spore Coat Polysaccharide Biosynthesis Protein SpsA, Chain A"/>
    <property type="match status" value="1"/>
</dbReference>
<evidence type="ECO:0000259" key="4">
    <source>
        <dbReference type="Pfam" id="PF00535"/>
    </source>
</evidence>
<sequence length="273" mass="32045">MKIGDFSVLMSVYKKEKPQYLRNALKSIEEQLLCPNQIIIVKDGPLTNELDSILDDFERKYFEIVKLVMNKENKGLAYSLQKGLGYCDNQIIARVDSDDINYEKRFLTEFNYLNENPKVSVVGCQIEEYDPNIGNLGVRKVPITSKKIYDFSKKRNPLNHMSVMFRKSAVLSVGGYEQVSLFEDYFLWIKLLNKNYKISNLPMELVRATVDSQFYSRRGGLSYLKKEVYFQYRCYKIGFLSIYEFVRNVIMRTGVRIFPNSVLQFLYRHILRG</sequence>
<dbReference type="PANTHER" id="PTHR43685:SF5">
    <property type="entry name" value="GLYCOSYLTRANSFERASE EPSE-RELATED"/>
    <property type="match status" value="1"/>
</dbReference>
<dbReference type="EMBL" id="LT634362">
    <property type="protein sequence ID" value="SFZ87057.1"/>
    <property type="molecule type" value="Genomic_DNA"/>
</dbReference>
<evidence type="ECO:0000256" key="3">
    <source>
        <dbReference type="ARBA" id="ARBA00022679"/>
    </source>
</evidence>
<dbReference type="SUPFAM" id="SSF53448">
    <property type="entry name" value="Nucleotide-diphospho-sugar transferases"/>
    <property type="match status" value="1"/>
</dbReference>
<accession>A0A1K2I493</accession>
<dbReference type="Pfam" id="PF00535">
    <property type="entry name" value="Glycos_transf_2"/>
    <property type="match status" value="1"/>
</dbReference>
<evidence type="ECO:0000256" key="1">
    <source>
        <dbReference type="ARBA" id="ARBA00006739"/>
    </source>
</evidence>
<keyword evidence="3 5" id="KW-0808">Transferase</keyword>
<dbReference type="AlphaFoldDB" id="A0A1K2I493"/>
<protein>
    <submittedName>
        <fullName evidence="5">Putative glycosyltransferase</fullName>
    </submittedName>
</protein>
<dbReference type="InterPro" id="IPR050834">
    <property type="entry name" value="Glycosyltransf_2"/>
</dbReference>
<feature type="domain" description="Glycosyltransferase 2-like" evidence="4">
    <location>
        <begin position="7"/>
        <end position="168"/>
    </location>
</feature>
<dbReference type="PANTHER" id="PTHR43685">
    <property type="entry name" value="GLYCOSYLTRANSFERASE"/>
    <property type="match status" value="1"/>
</dbReference>
<comment type="similarity">
    <text evidence="1">Belongs to the glycosyltransferase 2 family.</text>
</comment>
<gene>
    <name evidence="5" type="ORF">LREN565_0170</name>
</gene>
<keyword evidence="2" id="KW-0328">Glycosyltransferase</keyword>
<name>A0A1K2I493_9LACO</name>
<reference evidence="5" key="1">
    <citation type="submission" date="2016-11" db="EMBL/GenBank/DDBJ databases">
        <authorList>
            <person name="Jaros S."/>
            <person name="Januszkiewicz K."/>
            <person name="Wedrychowicz H."/>
        </authorList>
    </citation>
    <scope>NUCLEOTIDE SEQUENCE</scope>
    <source>
        <strain evidence="5">ACA-DC 565</strain>
    </source>
</reference>
<evidence type="ECO:0000256" key="2">
    <source>
        <dbReference type="ARBA" id="ARBA00022676"/>
    </source>
</evidence>